<keyword evidence="2" id="KW-1185">Reference proteome</keyword>
<reference evidence="1 2" key="1">
    <citation type="journal article" date="2019" name="Nat. Ecol. Evol.">
        <title>Megaphylogeny resolves global patterns of mushroom evolution.</title>
        <authorList>
            <person name="Varga T."/>
            <person name="Krizsan K."/>
            <person name="Foldi C."/>
            <person name="Dima B."/>
            <person name="Sanchez-Garcia M."/>
            <person name="Sanchez-Ramirez S."/>
            <person name="Szollosi G.J."/>
            <person name="Szarkandi J.G."/>
            <person name="Papp V."/>
            <person name="Albert L."/>
            <person name="Andreopoulos W."/>
            <person name="Angelini C."/>
            <person name="Antonin V."/>
            <person name="Barry K.W."/>
            <person name="Bougher N.L."/>
            <person name="Buchanan P."/>
            <person name="Buyck B."/>
            <person name="Bense V."/>
            <person name="Catcheside P."/>
            <person name="Chovatia M."/>
            <person name="Cooper J."/>
            <person name="Damon W."/>
            <person name="Desjardin D."/>
            <person name="Finy P."/>
            <person name="Geml J."/>
            <person name="Haridas S."/>
            <person name="Hughes K."/>
            <person name="Justo A."/>
            <person name="Karasinski D."/>
            <person name="Kautmanova I."/>
            <person name="Kiss B."/>
            <person name="Kocsube S."/>
            <person name="Kotiranta H."/>
            <person name="LaButti K.M."/>
            <person name="Lechner B.E."/>
            <person name="Liimatainen K."/>
            <person name="Lipzen A."/>
            <person name="Lukacs Z."/>
            <person name="Mihaltcheva S."/>
            <person name="Morgado L.N."/>
            <person name="Niskanen T."/>
            <person name="Noordeloos M.E."/>
            <person name="Ohm R.A."/>
            <person name="Ortiz-Santana B."/>
            <person name="Ovrebo C."/>
            <person name="Racz N."/>
            <person name="Riley R."/>
            <person name="Savchenko A."/>
            <person name="Shiryaev A."/>
            <person name="Soop K."/>
            <person name="Spirin V."/>
            <person name="Szebenyi C."/>
            <person name="Tomsovsky M."/>
            <person name="Tulloss R.E."/>
            <person name="Uehling J."/>
            <person name="Grigoriev I.V."/>
            <person name="Vagvolgyi C."/>
            <person name="Papp T."/>
            <person name="Martin F.M."/>
            <person name="Miettinen O."/>
            <person name="Hibbett D.S."/>
            <person name="Nagy L.G."/>
        </authorList>
    </citation>
    <scope>NUCLEOTIDE SEQUENCE [LARGE SCALE GENOMIC DNA]</scope>
    <source>
        <strain evidence="1 2">NL-1719</strain>
    </source>
</reference>
<protein>
    <submittedName>
        <fullName evidence="1">Uncharacterized protein</fullName>
    </submittedName>
</protein>
<proteinExistence type="predicted"/>
<accession>A0ACD3A7G1</accession>
<organism evidence="1 2">
    <name type="scientific">Pluteus cervinus</name>
    <dbReference type="NCBI Taxonomy" id="181527"/>
    <lineage>
        <taxon>Eukaryota</taxon>
        <taxon>Fungi</taxon>
        <taxon>Dikarya</taxon>
        <taxon>Basidiomycota</taxon>
        <taxon>Agaricomycotina</taxon>
        <taxon>Agaricomycetes</taxon>
        <taxon>Agaricomycetidae</taxon>
        <taxon>Agaricales</taxon>
        <taxon>Pluteineae</taxon>
        <taxon>Pluteaceae</taxon>
        <taxon>Pluteus</taxon>
    </lineage>
</organism>
<dbReference type="Proteomes" id="UP000308600">
    <property type="component" value="Unassembled WGS sequence"/>
</dbReference>
<gene>
    <name evidence="1" type="ORF">BDN72DRAFT_849773</name>
</gene>
<dbReference type="EMBL" id="ML208669">
    <property type="protein sequence ID" value="TFK61340.1"/>
    <property type="molecule type" value="Genomic_DNA"/>
</dbReference>
<name>A0ACD3A7G1_9AGAR</name>
<evidence type="ECO:0000313" key="1">
    <source>
        <dbReference type="EMBL" id="TFK61340.1"/>
    </source>
</evidence>
<evidence type="ECO:0000313" key="2">
    <source>
        <dbReference type="Proteomes" id="UP000308600"/>
    </source>
</evidence>
<sequence>MESSTNPFSISGLTRLECFAKIDAELLRLHNLRNSLTPISTIPNELLSQTFLYTHHADADVNFAEGHSRLAISGVSRHWRSVALSCPTLWGLISYQDPWSMEYAQACFERSKDLDLSLSLWGCLQQINRLRDVEIKMTERGNGLSPLNHWTRPAPRLVSLLLQGFYFSSDELHPQLRRLTLLRCEFHQWRNLPLISAAGLTTLHIVDPQPRVSVNTTVRMLSLLPTLVNCELYECFPRDASQPPPRNEAPLTLSNVTKYCAFGLLNRLHLPIASVHIRSESTKSESWLRDAFQSFKECQARYLGDDDIRHISLESPQRLSISITTSTSIPTSLSAPPPPRRQFSINVPFSEPLQFDPVACAFDYLPLSHASLRSCSIDGVARETALYGLYRAPYLEVATIQSVEGPKDSGILNAIEILAKVHPPYTFLTSIRVLEVDEVVYETFQEFYDSVVEGNSNRHWYGTTL</sequence>